<dbReference type="RefSeq" id="XP_002899726.1">
    <property type="nucleotide sequence ID" value="XM_002899680.1"/>
</dbReference>
<evidence type="ECO:0000313" key="4">
    <source>
        <dbReference type="Proteomes" id="UP000006643"/>
    </source>
</evidence>
<dbReference type="GeneID" id="9462081"/>
<dbReference type="Proteomes" id="UP000006643">
    <property type="component" value="Unassembled WGS sequence"/>
</dbReference>
<keyword evidence="2" id="KW-0732">Signal</keyword>
<keyword evidence="4" id="KW-1185">Reference proteome</keyword>
<dbReference type="EMBL" id="DS028146">
    <property type="protein sequence ID" value="EEY60780.1"/>
    <property type="molecule type" value="Genomic_DNA"/>
</dbReference>
<feature type="compositionally biased region" description="Basic and acidic residues" evidence="1">
    <location>
        <begin position="239"/>
        <end position="249"/>
    </location>
</feature>
<organism evidence="3 4">
    <name type="scientific">Phytophthora infestans (strain T30-4)</name>
    <name type="common">Potato late blight agent</name>
    <dbReference type="NCBI Taxonomy" id="403677"/>
    <lineage>
        <taxon>Eukaryota</taxon>
        <taxon>Sar</taxon>
        <taxon>Stramenopiles</taxon>
        <taxon>Oomycota</taxon>
        <taxon>Peronosporomycetes</taxon>
        <taxon>Peronosporales</taxon>
        <taxon>Peronosporaceae</taxon>
        <taxon>Phytophthora</taxon>
    </lineage>
</organism>
<feature type="region of interest" description="Disordered" evidence="1">
    <location>
        <begin position="219"/>
        <end position="249"/>
    </location>
</feature>
<dbReference type="InParanoid" id="D0NM59"/>
<dbReference type="AlphaFoldDB" id="D0NM59"/>
<dbReference type="VEuPathDB" id="FungiDB:PITG_13507"/>
<evidence type="ECO:0000256" key="2">
    <source>
        <dbReference type="SAM" id="SignalP"/>
    </source>
</evidence>
<dbReference type="KEGG" id="pif:PITG_13507"/>
<proteinExistence type="predicted"/>
<evidence type="ECO:0000256" key="1">
    <source>
        <dbReference type="SAM" id="MobiDB-lite"/>
    </source>
</evidence>
<dbReference type="OrthoDB" id="108741at2759"/>
<protein>
    <submittedName>
        <fullName evidence="3">Secreted RxLR effector peptide protein, putative</fullName>
    </submittedName>
</protein>
<sequence>MGFYGVATLVTAAILASTSTLAVVDPNTADFLPLYQTSAAVEGNAPTHRLLRSYIQVDDGEERAALPEQLKNLFKWDDAIVKGLTSKSEPPYEALVSLGLSKVNNNALSDAKFKSWFKYVEKTNKHDWEIEAISALRHENTEAVVASMISAGTSGKNKAVAKKLEQAQVKDWLDAGYWPADVIEKVYKLGPASVDGWKRARAGRNAPAGMSECVCVTPNEDDNGASESNTASTDNEVMDESKAESNADKKHLATIQQTFEAWGELSEEVVAKSFRKAIPMRLTVEI</sequence>
<feature type="chain" id="PRO_5003013566" evidence="2">
    <location>
        <begin position="23"/>
        <end position="286"/>
    </location>
</feature>
<name>D0NM59_PHYIT</name>
<accession>D0NM59</accession>
<feature type="compositionally biased region" description="Polar residues" evidence="1">
    <location>
        <begin position="225"/>
        <end position="235"/>
    </location>
</feature>
<evidence type="ECO:0000313" key="3">
    <source>
        <dbReference type="EMBL" id="EEY60780.1"/>
    </source>
</evidence>
<reference evidence="4" key="1">
    <citation type="journal article" date="2009" name="Nature">
        <title>Genome sequence and analysis of the Irish potato famine pathogen Phytophthora infestans.</title>
        <authorList>
            <consortium name="The Broad Institute Genome Sequencing Platform"/>
            <person name="Haas B.J."/>
            <person name="Kamoun S."/>
            <person name="Zody M.C."/>
            <person name="Jiang R.H."/>
            <person name="Handsaker R.E."/>
            <person name="Cano L.M."/>
            <person name="Grabherr M."/>
            <person name="Kodira C.D."/>
            <person name="Raffaele S."/>
            <person name="Torto-Alalibo T."/>
            <person name="Bozkurt T.O."/>
            <person name="Ah-Fong A.M."/>
            <person name="Alvarado L."/>
            <person name="Anderson V.L."/>
            <person name="Armstrong M.R."/>
            <person name="Avrova A."/>
            <person name="Baxter L."/>
            <person name="Beynon J."/>
            <person name="Boevink P.C."/>
            <person name="Bollmann S.R."/>
            <person name="Bos J.I."/>
            <person name="Bulone V."/>
            <person name="Cai G."/>
            <person name="Cakir C."/>
            <person name="Carrington J.C."/>
            <person name="Chawner M."/>
            <person name="Conti L."/>
            <person name="Costanzo S."/>
            <person name="Ewan R."/>
            <person name="Fahlgren N."/>
            <person name="Fischbach M.A."/>
            <person name="Fugelstad J."/>
            <person name="Gilroy E.M."/>
            <person name="Gnerre S."/>
            <person name="Green P.J."/>
            <person name="Grenville-Briggs L.J."/>
            <person name="Griffith J."/>
            <person name="Grunwald N.J."/>
            <person name="Horn K."/>
            <person name="Horner N.R."/>
            <person name="Hu C.H."/>
            <person name="Huitema E."/>
            <person name="Jeong D.H."/>
            <person name="Jones A.M."/>
            <person name="Jones J.D."/>
            <person name="Jones R.W."/>
            <person name="Karlsson E.K."/>
            <person name="Kunjeti S.G."/>
            <person name="Lamour K."/>
            <person name="Liu Z."/>
            <person name="Ma L."/>
            <person name="Maclean D."/>
            <person name="Chibucos M.C."/>
            <person name="McDonald H."/>
            <person name="McWalters J."/>
            <person name="Meijer H.J."/>
            <person name="Morgan W."/>
            <person name="Morris P.F."/>
            <person name="Munro C.A."/>
            <person name="O'Neill K."/>
            <person name="Ospina-Giraldo M."/>
            <person name="Pinzon A."/>
            <person name="Pritchard L."/>
            <person name="Ramsahoye B."/>
            <person name="Ren Q."/>
            <person name="Restrepo S."/>
            <person name="Roy S."/>
            <person name="Sadanandom A."/>
            <person name="Savidor A."/>
            <person name="Schornack S."/>
            <person name="Schwartz D.C."/>
            <person name="Schumann U.D."/>
            <person name="Schwessinger B."/>
            <person name="Seyer L."/>
            <person name="Sharpe T."/>
            <person name="Silvar C."/>
            <person name="Song J."/>
            <person name="Studholme D.J."/>
            <person name="Sykes S."/>
            <person name="Thines M."/>
            <person name="van de Vondervoort P.J."/>
            <person name="Phuntumart V."/>
            <person name="Wawra S."/>
            <person name="Weide R."/>
            <person name="Win J."/>
            <person name="Young C."/>
            <person name="Zhou S."/>
            <person name="Fry W."/>
            <person name="Meyers B.C."/>
            <person name="van West P."/>
            <person name="Ristaino J."/>
            <person name="Govers F."/>
            <person name="Birch P.R."/>
            <person name="Whisson S.C."/>
            <person name="Judelson H.S."/>
            <person name="Nusbaum C."/>
        </authorList>
    </citation>
    <scope>NUCLEOTIDE SEQUENCE [LARGE SCALE GENOMIC DNA]</scope>
    <source>
        <strain evidence="4">T30-4</strain>
    </source>
</reference>
<feature type="signal peptide" evidence="2">
    <location>
        <begin position="1"/>
        <end position="22"/>
    </location>
</feature>
<dbReference type="HOGENOM" id="CLU_974753_0_0_1"/>
<gene>
    <name evidence="3" type="ORF">PITG_13507</name>
</gene>
<dbReference type="eggNOG" id="ENOG502RGIS">
    <property type="taxonomic scope" value="Eukaryota"/>
</dbReference>